<evidence type="ECO:0000256" key="6">
    <source>
        <dbReference type="ARBA" id="ARBA00022806"/>
    </source>
</evidence>
<dbReference type="PANTHER" id="PTHR11070:SF55">
    <property type="entry name" value="DNA 3'-5' HELICASE"/>
    <property type="match status" value="1"/>
</dbReference>
<keyword evidence="3 15" id="KW-0547">Nucleotide-binding</keyword>
<feature type="domain" description="UvrD-like helicase ATP-binding" evidence="16">
    <location>
        <begin position="14"/>
        <end position="310"/>
    </location>
</feature>
<dbReference type="PROSITE" id="PS51198">
    <property type="entry name" value="UVRD_HELICASE_ATP_BIND"/>
    <property type="match status" value="1"/>
</dbReference>
<feature type="domain" description="UvrD-like helicase C-terminal" evidence="17">
    <location>
        <begin position="311"/>
        <end position="596"/>
    </location>
</feature>
<evidence type="ECO:0000256" key="15">
    <source>
        <dbReference type="PROSITE-ProRule" id="PRU00560"/>
    </source>
</evidence>
<evidence type="ECO:0000313" key="19">
    <source>
        <dbReference type="Proteomes" id="UP000034783"/>
    </source>
</evidence>
<dbReference type="Gene3D" id="3.90.320.10">
    <property type="match status" value="1"/>
</dbReference>
<dbReference type="InterPro" id="IPR011604">
    <property type="entry name" value="PDDEXK-like_dom_sf"/>
</dbReference>
<evidence type="ECO:0000256" key="13">
    <source>
        <dbReference type="ARBA" id="ARBA00034808"/>
    </source>
</evidence>
<dbReference type="Pfam" id="PF00580">
    <property type="entry name" value="UvrD-helicase"/>
    <property type="match status" value="1"/>
</dbReference>
<protein>
    <recommendedName>
        <fullName evidence="13">DNA 3'-5' helicase</fullName>
        <ecNumber evidence="13">5.6.2.4</ecNumber>
    </recommendedName>
</protein>
<dbReference type="EMBL" id="LCJD01000031">
    <property type="protein sequence ID" value="KKT68944.1"/>
    <property type="molecule type" value="Genomic_DNA"/>
</dbReference>
<dbReference type="InterPro" id="IPR038726">
    <property type="entry name" value="PDDEXK_AddAB-type"/>
</dbReference>
<evidence type="ECO:0000256" key="2">
    <source>
        <dbReference type="ARBA" id="ARBA00022722"/>
    </source>
</evidence>
<keyword evidence="8 15" id="KW-0067">ATP-binding</keyword>
<evidence type="ECO:0000256" key="5">
    <source>
        <dbReference type="ARBA" id="ARBA00022801"/>
    </source>
</evidence>
<dbReference type="GO" id="GO:0000725">
    <property type="term" value="P:recombinational repair"/>
    <property type="evidence" value="ECO:0007669"/>
    <property type="project" value="TreeGrafter"/>
</dbReference>
<feature type="non-terminal residue" evidence="18">
    <location>
        <position position="1"/>
    </location>
</feature>
<evidence type="ECO:0000256" key="4">
    <source>
        <dbReference type="ARBA" id="ARBA00022763"/>
    </source>
</evidence>
<reference evidence="18 19" key="1">
    <citation type="journal article" date="2015" name="Nature">
        <title>rRNA introns, odd ribosomes, and small enigmatic genomes across a large radiation of phyla.</title>
        <authorList>
            <person name="Brown C.T."/>
            <person name="Hug L.A."/>
            <person name="Thomas B.C."/>
            <person name="Sharon I."/>
            <person name="Castelle C.J."/>
            <person name="Singh A."/>
            <person name="Wilkins M.J."/>
            <person name="Williams K.H."/>
            <person name="Banfield J.F."/>
        </authorList>
    </citation>
    <scope>NUCLEOTIDE SEQUENCE [LARGE SCALE GENOMIC DNA]</scope>
</reference>
<comment type="catalytic activity">
    <reaction evidence="14">
        <text>ATP + H2O = ADP + phosphate + H(+)</text>
        <dbReference type="Rhea" id="RHEA:13065"/>
        <dbReference type="ChEBI" id="CHEBI:15377"/>
        <dbReference type="ChEBI" id="CHEBI:15378"/>
        <dbReference type="ChEBI" id="CHEBI:30616"/>
        <dbReference type="ChEBI" id="CHEBI:43474"/>
        <dbReference type="ChEBI" id="CHEBI:456216"/>
        <dbReference type="EC" id="5.6.2.4"/>
    </reaction>
</comment>
<dbReference type="EC" id="5.6.2.4" evidence="13"/>
<keyword evidence="11" id="KW-0413">Isomerase</keyword>
<dbReference type="InterPro" id="IPR000212">
    <property type="entry name" value="DNA_helicase_UvrD/REP"/>
</dbReference>
<evidence type="ECO:0000256" key="12">
    <source>
        <dbReference type="ARBA" id="ARBA00034617"/>
    </source>
</evidence>
<keyword evidence="6 15" id="KW-0347">Helicase</keyword>
<evidence type="ECO:0000256" key="11">
    <source>
        <dbReference type="ARBA" id="ARBA00023235"/>
    </source>
</evidence>
<dbReference type="PATRIC" id="fig|1619116.3.peg.378"/>
<keyword evidence="7" id="KW-0269">Exonuclease</keyword>
<evidence type="ECO:0000256" key="9">
    <source>
        <dbReference type="ARBA" id="ARBA00023125"/>
    </source>
</evidence>
<keyword evidence="5 15" id="KW-0378">Hydrolase</keyword>
<evidence type="ECO:0000256" key="14">
    <source>
        <dbReference type="ARBA" id="ARBA00048988"/>
    </source>
</evidence>
<sequence>TPLLLYNYHVPKKTELNPAQKKAITHKTGPLIVVAGAGTGKTRIITERIKHLITKKGVDADSILALTFTEKAAGEMLNRIADVMPLSYKEPWVCTFHSFADRILKKEGLEIGLDTGYEILNYSKQWYLVRKHLFDFNLKYFLPLGNPTKFISAMLKFVSRLQDEAITEDTFTEFVTKSDFEGEEKQRWQELASFYRTYQKLKLTNSKLDFGDLILWCIRLFDQRPKVLAQYVRQFEHILLDEFQDTNYAQYYLAKMLYPPTRKTGSLMVTGDDSQSIYKFRGAAVSNILDFMDEYKGAKMTTLLTNYRSSQNILDPAYSLIQNNNPDTLEAKLGINKKLLASAASGKVSPGIYAFTTVEEEVGFVVDKIKELIAEHPDMSYKDIAILARANSHLDPFVVALRGENIPYQLIGNRGLYDKDEVKDVIAFLKVLLDPADGVSMFRVLCNPYIPVEPGAISVLLSTAKMRKQPLWDLMLESESKAIKTVVGILDKHKKSITSVTPSTFVYKLANDLGISAALTLKETAENTIKLRNLNLFLNLIKAFETDYHKDTRQTPTIFDYLAYLELMLEAGDNPAQAEIEDIDTIHLSTVHSAKGLEYEAVFMVNLVTGRFPSREKSDVLELPDALVKESLPIGDGHLQEERRLFYVGMTRTKRYLYLTYAKNYGGKRDTAPSGFLAETGIKTVDQKTPAIVTTPQTMFGAGSEYRKESSTKSNYVLDYVSYTQIANYETCPLKYKYGYVLKVPTLPHHSLSFGTSVHNTLREFYQEEIHFNKPIGAARLLDLYEKNWEEAGYLDEAHKKKRFSSGQEILKQYYDLEKDAYKNVLELERTITLKLAGVKFSGRVDRIDRIAGNKVEIIDYKTGRMQEDKGANKNLQIALYAWGVRETLKYEPELLSLYYIEELKKLSAQVAFEDIEKKVHEVEGVVETMKTGDFTPKPGKHCEWCDYNTICPFAYKGA</sequence>
<dbReference type="GO" id="GO:0005524">
    <property type="term" value="F:ATP binding"/>
    <property type="evidence" value="ECO:0007669"/>
    <property type="project" value="UniProtKB-UniRule"/>
</dbReference>
<evidence type="ECO:0000256" key="10">
    <source>
        <dbReference type="ARBA" id="ARBA00023204"/>
    </source>
</evidence>
<name>A0A0G1MAJ4_UNCKA</name>
<evidence type="ECO:0000256" key="7">
    <source>
        <dbReference type="ARBA" id="ARBA00022839"/>
    </source>
</evidence>
<dbReference type="PANTHER" id="PTHR11070">
    <property type="entry name" value="UVRD / RECB / PCRA DNA HELICASE FAMILY MEMBER"/>
    <property type="match status" value="1"/>
</dbReference>
<dbReference type="PROSITE" id="PS51217">
    <property type="entry name" value="UVRD_HELICASE_CTER"/>
    <property type="match status" value="1"/>
</dbReference>
<dbReference type="Proteomes" id="UP000034783">
    <property type="component" value="Unassembled WGS sequence"/>
</dbReference>
<dbReference type="GO" id="GO:0043138">
    <property type="term" value="F:3'-5' DNA helicase activity"/>
    <property type="evidence" value="ECO:0007669"/>
    <property type="project" value="UniProtKB-EC"/>
</dbReference>
<dbReference type="GO" id="GO:0003677">
    <property type="term" value="F:DNA binding"/>
    <property type="evidence" value="ECO:0007669"/>
    <property type="project" value="UniProtKB-KW"/>
</dbReference>
<evidence type="ECO:0000256" key="8">
    <source>
        <dbReference type="ARBA" id="ARBA00022840"/>
    </source>
</evidence>
<dbReference type="InterPro" id="IPR013986">
    <property type="entry name" value="DExx_box_DNA_helicase_dom_sf"/>
</dbReference>
<dbReference type="GO" id="GO:0004527">
    <property type="term" value="F:exonuclease activity"/>
    <property type="evidence" value="ECO:0007669"/>
    <property type="project" value="UniProtKB-KW"/>
</dbReference>
<dbReference type="CDD" id="cd17932">
    <property type="entry name" value="DEXQc_UvrD"/>
    <property type="match status" value="1"/>
</dbReference>
<keyword evidence="4" id="KW-0227">DNA damage</keyword>
<dbReference type="Pfam" id="PF12705">
    <property type="entry name" value="PDDEXK_1"/>
    <property type="match status" value="1"/>
</dbReference>
<organism evidence="18 19">
    <name type="scientific">candidate division WWE3 bacterium GW2011_GWB1_44_4</name>
    <dbReference type="NCBI Taxonomy" id="1619116"/>
    <lineage>
        <taxon>Bacteria</taxon>
        <taxon>Katanobacteria</taxon>
    </lineage>
</organism>
<dbReference type="InterPro" id="IPR014016">
    <property type="entry name" value="UvrD-like_ATP-bd"/>
</dbReference>
<evidence type="ECO:0000259" key="17">
    <source>
        <dbReference type="PROSITE" id="PS51217"/>
    </source>
</evidence>
<comment type="caution">
    <text evidence="18">The sequence shown here is derived from an EMBL/GenBank/DDBJ whole genome shotgun (WGS) entry which is preliminary data.</text>
</comment>
<gene>
    <name evidence="18" type="ORF">UW65_C0031G0005</name>
</gene>
<dbReference type="InterPro" id="IPR014017">
    <property type="entry name" value="DNA_helicase_UvrD-like_C"/>
</dbReference>
<dbReference type="GO" id="GO:0005829">
    <property type="term" value="C:cytosol"/>
    <property type="evidence" value="ECO:0007669"/>
    <property type="project" value="TreeGrafter"/>
</dbReference>
<evidence type="ECO:0000259" key="16">
    <source>
        <dbReference type="PROSITE" id="PS51198"/>
    </source>
</evidence>
<dbReference type="Gene3D" id="1.10.486.10">
    <property type="entry name" value="PCRA, domain 4"/>
    <property type="match status" value="1"/>
</dbReference>
<dbReference type="SUPFAM" id="SSF52540">
    <property type="entry name" value="P-loop containing nucleoside triphosphate hydrolases"/>
    <property type="match status" value="1"/>
</dbReference>
<evidence type="ECO:0000313" key="18">
    <source>
        <dbReference type="EMBL" id="KKT68944.1"/>
    </source>
</evidence>
<dbReference type="Gene3D" id="3.40.50.300">
    <property type="entry name" value="P-loop containing nucleotide triphosphate hydrolases"/>
    <property type="match status" value="2"/>
</dbReference>
<dbReference type="Pfam" id="PF13361">
    <property type="entry name" value="UvrD_C"/>
    <property type="match status" value="1"/>
</dbReference>
<feature type="binding site" evidence="15">
    <location>
        <begin position="35"/>
        <end position="42"/>
    </location>
    <ligand>
        <name>ATP</name>
        <dbReference type="ChEBI" id="CHEBI:30616"/>
    </ligand>
</feature>
<dbReference type="AlphaFoldDB" id="A0A0G1MAJ4"/>
<evidence type="ECO:0000256" key="3">
    <source>
        <dbReference type="ARBA" id="ARBA00022741"/>
    </source>
</evidence>
<dbReference type="GO" id="GO:0033202">
    <property type="term" value="C:DNA helicase complex"/>
    <property type="evidence" value="ECO:0007669"/>
    <property type="project" value="TreeGrafter"/>
</dbReference>
<keyword evidence="2" id="KW-0540">Nuclease</keyword>
<accession>A0A0G1MAJ4</accession>
<comment type="similarity">
    <text evidence="1">Belongs to the helicase family. UvrD subfamily.</text>
</comment>
<keyword evidence="9" id="KW-0238">DNA-binding</keyword>
<evidence type="ECO:0000256" key="1">
    <source>
        <dbReference type="ARBA" id="ARBA00009922"/>
    </source>
</evidence>
<dbReference type="InterPro" id="IPR027417">
    <property type="entry name" value="P-loop_NTPase"/>
</dbReference>
<dbReference type="Gene3D" id="1.10.10.160">
    <property type="match status" value="1"/>
</dbReference>
<proteinExistence type="inferred from homology"/>
<comment type="catalytic activity">
    <reaction evidence="12">
        <text>Couples ATP hydrolysis with the unwinding of duplex DNA by translocating in the 3'-5' direction.</text>
        <dbReference type="EC" id="5.6.2.4"/>
    </reaction>
</comment>
<keyword evidence="10" id="KW-0234">DNA repair</keyword>